<keyword evidence="3" id="KW-0067">ATP-binding</keyword>
<sequence length="321" mass="36077">MNWFPTTAIPVLAQRAQIMAQIRQFFAERDVLEVDTPAMSQASITDVNLFPFTSQYVGPGAAVGQTLFLQTSPEFHMKRLLAAGAGSIYQICKAFRNEESGRFHNPEFTMLEWYRPDFDDIELMDEVEQLLRSVLNCDVATRLTYQQVFEQCLQVDPLAADLAELKQVASEQGFAEIAENESNRDTLLQLLFCMVIEPQIGQDAPCFIYQFPASQAALARLHEPDNRVAERFEVYYKGIELANGFHELTDAKEQLARFQVDNAQRRATGKPEMPIDYLLLAGLEHGLPPCAGVAMGVDRLIMLALGAEHIEQVIAFPVERA</sequence>
<organism evidence="5 6">
    <name type="scientific">Motilimonas cestriensis</name>
    <dbReference type="NCBI Taxonomy" id="2742685"/>
    <lineage>
        <taxon>Bacteria</taxon>
        <taxon>Pseudomonadati</taxon>
        <taxon>Pseudomonadota</taxon>
        <taxon>Gammaproteobacteria</taxon>
        <taxon>Alteromonadales</taxon>
        <taxon>Alteromonadales genera incertae sedis</taxon>
        <taxon>Motilimonas</taxon>
    </lineage>
</organism>
<evidence type="ECO:0000313" key="6">
    <source>
        <dbReference type="Proteomes" id="UP001201273"/>
    </source>
</evidence>
<evidence type="ECO:0000256" key="1">
    <source>
        <dbReference type="ARBA" id="ARBA00022598"/>
    </source>
</evidence>
<feature type="domain" description="Aminoacyl-transfer RNA synthetases class-II family profile" evidence="4">
    <location>
        <begin position="18"/>
        <end position="317"/>
    </location>
</feature>
<dbReference type="RefSeq" id="WP_233052639.1">
    <property type="nucleotide sequence ID" value="NZ_JAIMJA010000008.1"/>
</dbReference>
<dbReference type="GO" id="GO:0003746">
    <property type="term" value="F:translation elongation factor activity"/>
    <property type="evidence" value="ECO:0007669"/>
    <property type="project" value="UniProtKB-KW"/>
</dbReference>
<dbReference type="GO" id="GO:0016874">
    <property type="term" value="F:ligase activity"/>
    <property type="evidence" value="ECO:0007669"/>
    <property type="project" value="UniProtKB-KW"/>
</dbReference>
<protein>
    <submittedName>
        <fullName evidence="5">Elongation factor P--(R)-beta-lysine ligase</fullName>
        <ecNumber evidence="5">6.3.1.-</ecNumber>
    </submittedName>
</protein>
<dbReference type="Pfam" id="PF00152">
    <property type="entry name" value="tRNA-synt_2"/>
    <property type="match status" value="1"/>
</dbReference>
<keyword evidence="6" id="KW-1185">Reference proteome</keyword>
<dbReference type="Gene3D" id="3.30.930.10">
    <property type="entry name" value="Bira Bifunctional Protein, Domain 2"/>
    <property type="match status" value="1"/>
</dbReference>
<dbReference type="InterPro" id="IPR045864">
    <property type="entry name" value="aa-tRNA-synth_II/BPL/LPL"/>
</dbReference>
<evidence type="ECO:0000259" key="4">
    <source>
        <dbReference type="PROSITE" id="PS50862"/>
    </source>
</evidence>
<keyword evidence="5" id="KW-0251">Elongation factor</keyword>
<dbReference type="InterPro" id="IPR004525">
    <property type="entry name" value="EpmA"/>
</dbReference>
<dbReference type="PROSITE" id="PS50862">
    <property type="entry name" value="AA_TRNA_LIGASE_II"/>
    <property type="match status" value="1"/>
</dbReference>
<keyword evidence="1 5" id="KW-0436">Ligase</keyword>
<name>A0ABS8WCS4_9GAMM</name>
<dbReference type="PANTHER" id="PTHR42918">
    <property type="entry name" value="LYSYL-TRNA SYNTHETASE"/>
    <property type="match status" value="1"/>
</dbReference>
<evidence type="ECO:0000313" key="5">
    <source>
        <dbReference type="EMBL" id="MCE2595145.1"/>
    </source>
</evidence>
<keyword evidence="5" id="KW-0648">Protein biosynthesis</keyword>
<comment type="caution">
    <text evidence="5">The sequence shown here is derived from an EMBL/GenBank/DDBJ whole genome shotgun (WGS) entry which is preliminary data.</text>
</comment>
<dbReference type="InterPro" id="IPR004364">
    <property type="entry name" value="Aa-tRNA-synt_II"/>
</dbReference>
<dbReference type="EMBL" id="JAIMJA010000008">
    <property type="protein sequence ID" value="MCE2595145.1"/>
    <property type="molecule type" value="Genomic_DNA"/>
</dbReference>
<dbReference type="PANTHER" id="PTHR42918:SF6">
    <property type="entry name" value="ELONGATION FACTOR P--(R)-BETA-LYSINE LIGASE"/>
    <property type="match status" value="1"/>
</dbReference>
<accession>A0ABS8WCS4</accession>
<dbReference type="EC" id="6.3.1.-" evidence="5"/>
<proteinExistence type="predicted"/>
<dbReference type="SUPFAM" id="SSF55681">
    <property type="entry name" value="Class II aaRS and biotin synthetases"/>
    <property type="match status" value="1"/>
</dbReference>
<gene>
    <name evidence="5" type="primary">epmA</name>
    <name evidence="5" type="ORF">K6Y31_09970</name>
</gene>
<evidence type="ECO:0000256" key="2">
    <source>
        <dbReference type="ARBA" id="ARBA00022741"/>
    </source>
</evidence>
<dbReference type="InterPro" id="IPR006195">
    <property type="entry name" value="aa-tRNA-synth_II"/>
</dbReference>
<reference evidence="5 6" key="1">
    <citation type="journal article" date="2022" name="Environ. Microbiol. Rep.">
        <title>Eco-phylogenetic analyses reveal divergent evolution of vitamin B12 metabolism in the marine bacterial family 'Psychromonadaceae'.</title>
        <authorList>
            <person name="Jin X."/>
            <person name="Yang Y."/>
            <person name="Cao H."/>
            <person name="Gao B."/>
            <person name="Zhao Z."/>
        </authorList>
    </citation>
    <scope>NUCLEOTIDE SEQUENCE [LARGE SCALE GENOMIC DNA]</scope>
    <source>
        <strain evidence="5 6">MKS20</strain>
    </source>
</reference>
<dbReference type="NCBIfam" id="NF006828">
    <property type="entry name" value="PRK09350.1"/>
    <property type="match status" value="1"/>
</dbReference>
<dbReference type="Proteomes" id="UP001201273">
    <property type="component" value="Unassembled WGS sequence"/>
</dbReference>
<dbReference type="NCBIfam" id="TIGR00462">
    <property type="entry name" value="genX"/>
    <property type="match status" value="1"/>
</dbReference>
<keyword evidence="2" id="KW-0547">Nucleotide-binding</keyword>
<evidence type="ECO:0000256" key="3">
    <source>
        <dbReference type="ARBA" id="ARBA00022840"/>
    </source>
</evidence>